<accession>A0A0S2HUP8</accession>
<evidence type="ECO:0000313" key="2">
    <source>
        <dbReference type="Proteomes" id="UP000064893"/>
    </source>
</evidence>
<name>A0A0S2HUP8_9BACT</name>
<dbReference type="STRING" id="1307839.L21SP5_00010"/>
<proteinExistence type="predicted"/>
<dbReference type="AlphaFoldDB" id="A0A0S2HUP8"/>
<reference evidence="1 2" key="1">
    <citation type="submission" date="2015-11" db="EMBL/GenBank/DDBJ databases">
        <title>Description and complete genome sequence of a novel strain predominating in hypersaline microbial mats and representing a new family of the Bacteriodetes phylum.</title>
        <authorList>
            <person name="Spring S."/>
            <person name="Bunk B."/>
            <person name="Sproer C."/>
            <person name="Klenk H.-P."/>
        </authorList>
    </citation>
    <scope>NUCLEOTIDE SEQUENCE [LARGE SCALE GENOMIC DNA]</scope>
    <source>
        <strain evidence="1 2">L21-Spi-D4</strain>
    </source>
</reference>
<dbReference type="Proteomes" id="UP000064893">
    <property type="component" value="Chromosome"/>
</dbReference>
<sequence length="92" mass="10639">MSWVVTASAAVLALMISFLIIKTTHHNEQELELQYQQATAALYKVSYYMNQNIDKLSPIDKMMNTTNYFEPLAKPIDGLEKLERVKRIPLKH</sequence>
<organism evidence="1 2">
    <name type="scientific">Salinivirga cyanobacteriivorans</name>
    <dbReference type="NCBI Taxonomy" id="1307839"/>
    <lineage>
        <taxon>Bacteria</taxon>
        <taxon>Pseudomonadati</taxon>
        <taxon>Bacteroidota</taxon>
        <taxon>Bacteroidia</taxon>
        <taxon>Bacteroidales</taxon>
        <taxon>Salinivirgaceae</taxon>
        <taxon>Salinivirga</taxon>
    </lineage>
</organism>
<protein>
    <submittedName>
        <fullName evidence="1">Uncharacterized protein</fullName>
    </submittedName>
</protein>
<evidence type="ECO:0000313" key="1">
    <source>
        <dbReference type="EMBL" id="ALO13692.1"/>
    </source>
</evidence>
<dbReference type="KEGG" id="blq:L21SP5_00010"/>
<keyword evidence="2" id="KW-1185">Reference proteome</keyword>
<gene>
    <name evidence="1" type="ORF">L21SP5_00010</name>
</gene>
<dbReference type="EMBL" id="CP013118">
    <property type="protein sequence ID" value="ALO13692.1"/>
    <property type="molecule type" value="Genomic_DNA"/>
</dbReference>